<keyword evidence="1" id="KW-0175">Coiled coil</keyword>
<evidence type="ECO:0000313" key="2">
    <source>
        <dbReference type="EMBL" id="KNC34428.1"/>
    </source>
</evidence>
<dbReference type="OrthoDB" id="7973909at2759"/>
<organism evidence="2 3">
    <name type="scientific">Lucilia cuprina</name>
    <name type="common">Green bottle fly</name>
    <name type="synonym">Australian sheep blowfly</name>
    <dbReference type="NCBI Taxonomy" id="7375"/>
    <lineage>
        <taxon>Eukaryota</taxon>
        <taxon>Metazoa</taxon>
        <taxon>Ecdysozoa</taxon>
        <taxon>Arthropoda</taxon>
        <taxon>Hexapoda</taxon>
        <taxon>Insecta</taxon>
        <taxon>Pterygota</taxon>
        <taxon>Neoptera</taxon>
        <taxon>Endopterygota</taxon>
        <taxon>Diptera</taxon>
        <taxon>Brachycera</taxon>
        <taxon>Muscomorpha</taxon>
        <taxon>Oestroidea</taxon>
        <taxon>Calliphoridae</taxon>
        <taxon>Luciliinae</taxon>
        <taxon>Lucilia</taxon>
    </lineage>
</organism>
<protein>
    <submittedName>
        <fullName evidence="2">Uncharacterized protein</fullName>
    </submittedName>
</protein>
<comment type="caution">
    <text evidence="2">The sequence shown here is derived from an EMBL/GenBank/DDBJ whole genome shotgun (WGS) entry which is preliminary data.</text>
</comment>
<proteinExistence type="predicted"/>
<dbReference type="AlphaFoldDB" id="A0A0L0CQ04"/>
<gene>
    <name evidence="2" type="ORF">FF38_03623</name>
</gene>
<evidence type="ECO:0000256" key="1">
    <source>
        <dbReference type="SAM" id="Coils"/>
    </source>
</evidence>
<dbReference type="Proteomes" id="UP000037069">
    <property type="component" value="Unassembled WGS sequence"/>
</dbReference>
<dbReference type="EMBL" id="JRES01000065">
    <property type="protein sequence ID" value="KNC34428.1"/>
    <property type="molecule type" value="Genomic_DNA"/>
</dbReference>
<accession>A0A0L0CQ04</accession>
<evidence type="ECO:0000313" key="3">
    <source>
        <dbReference type="Proteomes" id="UP000037069"/>
    </source>
</evidence>
<reference evidence="2 3" key="1">
    <citation type="journal article" date="2015" name="Nat. Commun.">
        <title>Lucilia cuprina genome unlocks parasitic fly biology to underpin future interventions.</title>
        <authorList>
            <person name="Anstead C.A."/>
            <person name="Korhonen P.K."/>
            <person name="Young N.D."/>
            <person name="Hall R.S."/>
            <person name="Jex A.R."/>
            <person name="Murali S.C."/>
            <person name="Hughes D.S."/>
            <person name="Lee S.F."/>
            <person name="Perry T."/>
            <person name="Stroehlein A.J."/>
            <person name="Ansell B.R."/>
            <person name="Breugelmans B."/>
            <person name="Hofmann A."/>
            <person name="Qu J."/>
            <person name="Dugan S."/>
            <person name="Lee S.L."/>
            <person name="Chao H."/>
            <person name="Dinh H."/>
            <person name="Han Y."/>
            <person name="Doddapaneni H.V."/>
            <person name="Worley K.C."/>
            <person name="Muzny D.M."/>
            <person name="Ioannidis P."/>
            <person name="Waterhouse R.M."/>
            <person name="Zdobnov E.M."/>
            <person name="James P.J."/>
            <person name="Bagnall N.H."/>
            <person name="Kotze A.C."/>
            <person name="Gibbs R.A."/>
            <person name="Richards S."/>
            <person name="Batterham P."/>
            <person name="Gasser R.B."/>
        </authorList>
    </citation>
    <scope>NUCLEOTIDE SEQUENCE [LARGE SCALE GENOMIC DNA]</scope>
    <source>
        <strain evidence="2 3">LS</strain>
        <tissue evidence="2">Full body</tissue>
    </source>
</reference>
<feature type="coiled-coil region" evidence="1">
    <location>
        <begin position="61"/>
        <end position="88"/>
    </location>
</feature>
<keyword evidence="3" id="KW-1185">Reference proteome</keyword>
<name>A0A0L0CQ04_LUCCU</name>
<sequence length="384" mass="45190">MSFLLGTHVRMIKTSDMNTTKLIALALSNFIQLLLVSCDSHHLLEDCNKVNTNNGIDIQKSDNILKEIKKEQLALAQLQATIEKELRAQNKQDMIKVLSPNDVSISDKKLREIVFNITKNYDKLKIDNIVTQTVDEFVSTRNLTEIPDLFWSIYKENELESFDIMLRFQIQLYNIFSRRHYQNENEFLQNYAYRLYKIKNENLYTSANTSLKSSVHSIENKLPETLKYLYFKPYFCLLNVKFENYIYTAIQLKADPVSRYIWLWYDNESMDDTGYIKANVSDCTSHNEKKCKLTLMATKYQLYYYMMPDTHLIAGWDTVGTPLNYIWDLEFVDNDYVIFSQNDYLMCGVELYDDERRNVGGRQKGEVSSTSPECRWRLGKCSFE</sequence>